<gene>
    <name evidence="5" type="ORF">COEREDRAFT_95284</name>
</gene>
<comment type="similarity">
    <text evidence="1 2">Belongs to the DSS1/SEM1 family.</text>
</comment>
<dbReference type="SMART" id="SM01385">
    <property type="entry name" value="DSS1_SEM1"/>
    <property type="match status" value="1"/>
</dbReference>
<dbReference type="GO" id="GO:0000724">
    <property type="term" value="P:double-strand break repair via homologous recombination"/>
    <property type="evidence" value="ECO:0007669"/>
    <property type="project" value="TreeGrafter"/>
</dbReference>
<evidence type="ECO:0000256" key="4">
    <source>
        <dbReference type="SAM" id="Phobius"/>
    </source>
</evidence>
<protein>
    <recommendedName>
        <fullName evidence="2">26S proteasome complex subunit SEM1</fullName>
    </recommendedName>
</protein>
<evidence type="ECO:0000313" key="6">
    <source>
        <dbReference type="Proteomes" id="UP000242474"/>
    </source>
</evidence>
<keyword evidence="6" id="KW-1185">Reference proteome</keyword>
<evidence type="ECO:0000256" key="2">
    <source>
        <dbReference type="RuleBase" id="RU369057"/>
    </source>
</evidence>
<evidence type="ECO:0000256" key="3">
    <source>
        <dbReference type="SAM" id="MobiDB-lite"/>
    </source>
</evidence>
<dbReference type="GO" id="GO:0008541">
    <property type="term" value="C:proteasome regulatory particle, lid subcomplex"/>
    <property type="evidence" value="ECO:0007669"/>
    <property type="project" value="UniProtKB-UniRule"/>
</dbReference>
<comment type="subcellular location">
    <subcellularLocation>
        <location evidence="2">Nucleus</location>
    </subcellularLocation>
</comment>
<sequence>MSVQQNNNDKDATKPEPAAPSALDMDDEFEEFEVDGKYYSNPQLLGTTFLEMLCCRHTGITSATHIYYSIVFGVIPVLIEHCFIFIYFLDWDVGDEDEEDINLWDDSWDDDDMDDDFSKQLRVQLEKASQPEPMAVSN</sequence>
<evidence type="ECO:0000256" key="1">
    <source>
        <dbReference type="ARBA" id="ARBA00034491"/>
    </source>
</evidence>
<dbReference type="PANTHER" id="PTHR16771:SF0">
    <property type="entry name" value="26S PROTEASOME COMPLEX SUBUNIT SEM1"/>
    <property type="match status" value="1"/>
</dbReference>
<feature type="transmembrane region" description="Helical" evidence="4">
    <location>
        <begin position="66"/>
        <end position="89"/>
    </location>
</feature>
<proteinExistence type="inferred from homology"/>
<dbReference type="STRING" id="763665.A0A2G5BJC1"/>
<keyword evidence="4" id="KW-1133">Transmembrane helix</keyword>
<dbReference type="OrthoDB" id="5594204at2759"/>
<feature type="region of interest" description="Disordered" evidence="3">
    <location>
        <begin position="1"/>
        <end position="22"/>
    </location>
</feature>
<reference evidence="5 6" key="1">
    <citation type="journal article" date="2015" name="Genome Biol. Evol.">
        <title>Phylogenomic analyses indicate that early fungi evolved digesting cell walls of algal ancestors of land plants.</title>
        <authorList>
            <person name="Chang Y."/>
            <person name="Wang S."/>
            <person name="Sekimoto S."/>
            <person name="Aerts A.L."/>
            <person name="Choi C."/>
            <person name="Clum A."/>
            <person name="LaButti K.M."/>
            <person name="Lindquist E.A."/>
            <person name="Yee Ngan C."/>
            <person name="Ohm R.A."/>
            <person name="Salamov A.A."/>
            <person name="Grigoriev I.V."/>
            <person name="Spatafora J.W."/>
            <person name="Berbee M.L."/>
        </authorList>
    </citation>
    <scope>NUCLEOTIDE SEQUENCE [LARGE SCALE GENOMIC DNA]</scope>
    <source>
        <strain evidence="5 6">NRRL 1564</strain>
    </source>
</reference>
<dbReference type="Proteomes" id="UP000242474">
    <property type="component" value="Unassembled WGS sequence"/>
</dbReference>
<dbReference type="AlphaFoldDB" id="A0A2G5BJC1"/>
<dbReference type="EMBL" id="KZ303487">
    <property type="protein sequence ID" value="PIA19099.1"/>
    <property type="molecule type" value="Genomic_DNA"/>
</dbReference>
<keyword evidence="2" id="KW-0539">Nucleus</keyword>
<keyword evidence="4" id="KW-0812">Transmembrane</keyword>
<keyword evidence="2" id="KW-0647">Proteasome</keyword>
<keyword evidence="4" id="KW-0472">Membrane</keyword>
<dbReference type="InterPro" id="IPR007834">
    <property type="entry name" value="DSS1_SEM1"/>
</dbReference>
<dbReference type="GO" id="GO:0043248">
    <property type="term" value="P:proteasome assembly"/>
    <property type="evidence" value="ECO:0007669"/>
    <property type="project" value="UniProtKB-UniRule"/>
</dbReference>
<dbReference type="PANTHER" id="PTHR16771">
    <property type="entry name" value="26 PROTEASOME COMPLEX SUBUNIT DSS1"/>
    <property type="match status" value="1"/>
</dbReference>
<name>A0A2G5BJC1_COERN</name>
<accession>A0A2G5BJC1</accession>
<dbReference type="GO" id="GO:0006406">
    <property type="term" value="P:mRNA export from nucleus"/>
    <property type="evidence" value="ECO:0007669"/>
    <property type="project" value="UniProtKB-UniRule"/>
</dbReference>
<dbReference type="GO" id="GO:0005634">
    <property type="term" value="C:nucleus"/>
    <property type="evidence" value="ECO:0007669"/>
    <property type="project" value="UniProtKB-SubCell"/>
</dbReference>
<organism evidence="5 6">
    <name type="scientific">Coemansia reversa (strain ATCC 12441 / NRRL 1564)</name>
    <dbReference type="NCBI Taxonomy" id="763665"/>
    <lineage>
        <taxon>Eukaryota</taxon>
        <taxon>Fungi</taxon>
        <taxon>Fungi incertae sedis</taxon>
        <taxon>Zoopagomycota</taxon>
        <taxon>Kickxellomycotina</taxon>
        <taxon>Kickxellomycetes</taxon>
        <taxon>Kickxellales</taxon>
        <taxon>Kickxellaceae</taxon>
        <taxon>Coemansia</taxon>
    </lineage>
</organism>
<dbReference type="Pfam" id="PF05160">
    <property type="entry name" value="DSS1_SEM1"/>
    <property type="match status" value="1"/>
</dbReference>
<comment type="function">
    <text evidence="2">Component of the 26S proteasome, a multiprotein complex involved in the ATP-dependent degradation of ubiquitinated proteins.</text>
</comment>
<evidence type="ECO:0000313" key="5">
    <source>
        <dbReference type="EMBL" id="PIA19099.1"/>
    </source>
</evidence>